<keyword evidence="10" id="KW-1185">Reference proteome</keyword>
<comment type="similarity">
    <text evidence="6">Belongs to the ABC-4 integral membrane protein family.</text>
</comment>
<dbReference type="GO" id="GO:0022857">
    <property type="term" value="F:transmembrane transporter activity"/>
    <property type="evidence" value="ECO:0007669"/>
    <property type="project" value="TreeGrafter"/>
</dbReference>
<dbReference type="RefSeq" id="WP_169740465.1">
    <property type="nucleotide sequence ID" value="NZ_JAPVER010000020.1"/>
</dbReference>
<keyword evidence="4 7" id="KW-1133">Transmembrane helix</keyword>
<reference evidence="9" key="1">
    <citation type="submission" date="2022-12" db="EMBL/GenBank/DDBJ databases">
        <title>Reclassification of two methanogenic archaea species isolated from the Kolyma lowland permafrost.</title>
        <authorList>
            <person name="Trubitsyn V.E."/>
            <person name="Rivkina E.M."/>
            <person name="Shcherbakova V.A."/>
        </authorList>
    </citation>
    <scope>NUCLEOTIDE SEQUENCE</scope>
    <source>
        <strain evidence="9">M2</strain>
    </source>
</reference>
<dbReference type="InterPro" id="IPR003838">
    <property type="entry name" value="ABC3_permease_C"/>
</dbReference>
<dbReference type="PANTHER" id="PTHR30572:SF4">
    <property type="entry name" value="ABC TRANSPORTER PERMEASE YTRF"/>
    <property type="match status" value="1"/>
</dbReference>
<keyword evidence="2" id="KW-1003">Cell membrane</keyword>
<dbReference type="Pfam" id="PF02687">
    <property type="entry name" value="FtsX"/>
    <property type="match status" value="1"/>
</dbReference>
<keyword evidence="3 7" id="KW-0812">Transmembrane</keyword>
<evidence type="ECO:0000256" key="7">
    <source>
        <dbReference type="SAM" id="Phobius"/>
    </source>
</evidence>
<dbReference type="GO" id="GO:0005886">
    <property type="term" value="C:plasma membrane"/>
    <property type="evidence" value="ECO:0007669"/>
    <property type="project" value="UniProtKB-SubCell"/>
</dbReference>
<dbReference type="EMBL" id="JAPVER010000020">
    <property type="protein sequence ID" value="MCZ3366958.1"/>
    <property type="molecule type" value="Genomic_DNA"/>
</dbReference>
<evidence type="ECO:0000256" key="1">
    <source>
        <dbReference type="ARBA" id="ARBA00004651"/>
    </source>
</evidence>
<dbReference type="InterPro" id="IPR050250">
    <property type="entry name" value="Macrolide_Exporter_MacB"/>
</dbReference>
<evidence type="ECO:0000313" key="10">
    <source>
        <dbReference type="Proteomes" id="UP001068021"/>
    </source>
</evidence>
<gene>
    <name evidence="9" type="ORF">O3H54_13810</name>
</gene>
<evidence type="ECO:0000256" key="4">
    <source>
        <dbReference type="ARBA" id="ARBA00022989"/>
    </source>
</evidence>
<sequence>MLIFVILVSSGLGISTFLGQNQAAAGSSILNQSGSNGNTTNLLNTVNDFINSRLGIDISKSQFLGLVETILKNIINFFDLMASIVFLIGIFGITNAMTVNLLERKREIGLLKSLGFTENQIILSHLLEAGLLGFIGALIGIVVGIFGIIILSSVIKVIHISILIPWWLPVTALLLTTCLSMLLAAYTVFYYTRQNAVEALRYE</sequence>
<accession>A0A9E5DL40</accession>
<keyword evidence="5 7" id="KW-0472">Membrane</keyword>
<dbReference type="Proteomes" id="UP001068021">
    <property type="component" value="Unassembled WGS sequence"/>
</dbReference>
<feature type="transmembrane region" description="Helical" evidence="7">
    <location>
        <begin position="80"/>
        <end position="102"/>
    </location>
</feature>
<dbReference type="PANTHER" id="PTHR30572">
    <property type="entry name" value="MEMBRANE COMPONENT OF TRANSPORTER-RELATED"/>
    <property type="match status" value="1"/>
</dbReference>
<feature type="transmembrane region" description="Helical" evidence="7">
    <location>
        <begin position="131"/>
        <end position="154"/>
    </location>
</feature>
<evidence type="ECO:0000256" key="3">
    <source>
        <dbReference type="ARBA" id="ARBA00022692"/>
    </source>
</evidence>
<evidence type="ECO:0000259" key="8">
    <source>
        <dbReference type="Pfam" id="PF02687"/>
    </source>
</evidence>
<organism evidence="9 10">
    <name type="scientific">Methanobacterium veterum</name>
    <dbReference type="NCBI Taxonomy" id="408577"/>
    <lineage>
        <taxon>Archaea</taxon>
        <taxon>Methanobacteriati</taxon>
        <taxon>Methanobacteriota</taxon>
        <taxon>Methanomada group</taxon>
        <taxon>Methanobacteria</taxon>
        <taxon>Methanobacteriales</taxon>
        <taxon>Methanobacteriaceae</taxon>
        <taxon>Methanobacterium</taxon>
    </lineage>
</organism>
<feature type="transmembrane region" description="Helical" evidence="7">
    <location>
        <begin position="166"/>
        <end position="191"/>
    </location>
</feature>
<evidence type="ECO:0000256" key="6">
    <source>
        <dbReference type="ARBA" id="ARBA00038076"/>
    </source>
</evidence>
<comment type="caution">
    <text evidence="9">The sequence shown here is derived from an EMBL/GenBank/DDBJ whole genome shotgun (WGS) entry which is preliminary data.</text>
</comment>
<feature type="domain" description="ABC3 transporter permease C-terminal" evidence="8">
    <location>
        <begin position="81"/>
        <end position="195"/>
    </location>
</feature>
<evidence type="ECO:0000256" key="2">
    <source>
        <dbReference type="ARBA" id="ARBA00022475"/>
    </source>
</evidence>
<dbReference type="AlphaFoldDB" id="A0A9E5DL40"/>
<protein>
    <submittedName>
        <fullName evidence="9">FtsX-like permease family protein</fullName>
    </submittedName>
</protein>
<evidence type="ECO:0000256" key="5">
    <source>
        <dbReference type="ARBA" id="ARBA00023136"/>
    </source>
</evidence>
<proteinExistence type="inferred from homology"/>
<name>A0A9E5DL40_9EURY</name>
<comment type="subcellular location">
    <subcellularLocation>
        <location evidence="1">Cell membrane</location>
        <topology evidence="1">Multi-pass membrane protein</topology>
    </subcellularLocation>
</comment>
<evidence type="ECO:0000313" key="9">
    <source>
        <dbReference type="EMBL" id="MCZ3366958.1"/>
    </source>
</evidence>